<dbReference type="Proteomes" id="UP000441925">
    <property type="component" value="Unassembled WGS sequence"/>
</dbReference>
<dbReference type="Gene3D" id="1.10.260.40">
    <property type="entry name" value="lambda repressor-like DNA-binding domains"/>
    <property type="match status" value="1"/>
</dbReference>
<organism evidence="4 5">
    <name type="scientific">Anaerococcus porci</name>
    <dbReference type="NCBI Taxonomy" id="2652269"/>
    <lineage>
        <taxon>Bacteria</taxon>
        <taxon>Bacillati</taxon>
        <taxon>Bacillota</taxon>
        <taxon>Tissierellia</taxon>
        <taxon>Tissierellales</taxon>
        <taxon>Peptoniphilaceae</taxon>
        <taxon>Anaerococcus</taxon>
    </lineage>
</organism>
<dbReference type="InterPro" id="IPR010982">
    <property type="entry name" value="Lambda_DNA-bd_dom_sf"/>
</dbReference>
<dbReference type="EMBL" id="VULQ01000002">
    <property type="protein sequence ID" value="MSS77409.1"/>
    <property type="molecule type" value="Genomic_DNA"/>
</dbReference>
<dbReference type="PROSITE" id="PS50943">
    <property type="entry name" value="HTH_CROC1"/>
    <property type="match status" value="1"/>
</dbReference>
<accession>A0A6N7VUN4</accession>
<keyword evidence="5" id="KW-1185">Reference proteome</keyword>
<comment type="caution">
    <text evidence="4">The sequence shown here is derived from an EMBL/GenBank/DDBJ whole genome shotgun (WGS) entry which is preliminary data.</text>
</comment>
<dbReference type="GO" id="GO:0003677">
    <property type="term" value="F:DNA binding"/>
    <property type="evidence" value="ECO:0007669"/>
    <property type="project" value="UniProtKB-KW"/>
</dbReference>
<evidence type="ECO:0000313" key="4">
    <source>
        <dbReference type="EMBL" id="MSS77409.1"/>
    </source>
</evidence>
<dbReference type="CDD" id="cd00093">
    <property type="entry name" value="HTH_XRE"/>
    <property type="match status" value="1"/>
</dbReference>
<keyword evidence="2" id="KW-0175">Coiled coil</keyword>
<evidence type="ECO:0000256" key="2">
    <source>
        <dbReference type="SAM" id="Coils"/>
    </source>
</evidence>
<evidence type="ECO:0000256" key="1">
    <source>
        <dbReference type="ARBA" id="ARBA00023125"/>
    </source>
</evidence>
<evidence type="ECO:0000313" key="5">
    <source>
        <dbReference type="Proteomes" id="UP000441925"/>
    </source>
</evidence>
<feature type="domain" description="HTH cro/C1-type" evidence="3">
    <location>
        <begin position="23"/>
        <end position="77"/>
    </location>
</feature>
<dbReference type="InterPro" id="IPR001387">
    <property type="entry name" value="Cro/C1-type_HTH"/>
</dbReference>
<protein>
    <submittedName>
        <fullName evidence="4">Helix-turn-helix transcriptional regulator</fullName>
    </submittedName>
</protein>
<proteinExistence type="predicted"/>
<dbReference type="SMART" id="SM00530">
    <property type="entry name" value="HTH_XRE"/>
    <property type="match status" value="1"/>
</dbReference>
<dbReference type="PANTHER" id="PTHR46558:SF11">
    <property type="entry name" value="HTH-TYPE TRANSCRIPTIONAL REGULATOR XRE"/>
    <property type="match status" value="1"/>
</dbReference>
<evidence type="ECO:0000259" key="3">
    <source>
        <dbReference type="PROSITE" id="PS50943"/>
    </source>
</evidence>
<name>A0A6N7VUN4_9FIRM</name>
<sequence>MKEGRFKGVVVIEKVNKRLGNKLRRLRENNGKTQKSLSELFGISVSAISMYETGYRVPSDDIKKKYAAYFNVPVGDIFFAD</sequence>
<keyword evidence="1" id="KW-0238">DNA-binding</keyword>
<feature type="coiled-coil region" evidence="2">
    <location>
        <begin position="9"/>
        <end position="36"/>
    </location>
</feature>
<dbReference type="SUPFAM" id="SSF47413">
    <property type="entry name" value="lambda repressor-like DNA-binding domains"/>
    <property type="match status" value="1"/>
</dbReference>
<dbReference type="PANTHER" id="PTHR46558">
    <property type="entry name" value="TRACRIPTIONAL REGULATORY PROTEIN-RELATED-RELATED"/>
    <property type="match status" value="1"/>
</dbReference>
<reference evidence="4 5" key="1">
    <citation type="submission" date="2019-08" db="EMBL/GenBank/DDBJ databases">
        <title>In-depth cultivation of the pig gut microbiome towards novel bacterial diversity and tailored functional studies.</title>
        <authorList>
            <person name="Wylensek D."/>
            <person name="Hitch T.C.A."/>
            <person name="Clavel T."/>
        </authorList>
    </citation>
    <scope>NUCLEOTIDE SEQUENCE [LARGE SCALE GENOMIC DNA]</scope>
    <source>
        <strain evidence="4 5">WCA-380-WT-2B</strain>
    </source>
</reference>
<gene>
    <name evidence="4" type="ORF">FYJ26_03090</name>
</gene>
<dbReference type="Pfam" id="PF01381">
    <property type="entry name" value="HTH_3"/>
    <property type="match status" value="1"/>
</dbReference>
<dbReference type="AlphaFoldDB" id="A0A6N7VUN4"/>